<keyword evidence="1" id="KW-1133">Transmembrane helix</keyword>
<accession>A0ABS6SYY2</accession>
<feature type="transmembrane region" description="Helical" evidence="1">
    <location>
        <begin position="238"/>
        <end position="260"/>
    </location>
</feature>
<feature type="domain" description="Inositolphosphotransferase Aur1/Ipt1" evidence="2">
    <location>
        <begin position="107"/>
        <end position="303"/>
    </location>
</feature>
<proteinExistence type="predicted"/>
<keyword evidence="1" id="KW-0812">Transmembrane</keyword>
<protein>
    <submittedName>
        <fullName evidence="3">Phosphatase PAP2 family protein</fullName>
    </submittedName>
</protein>
<dbReference type="InterPro" id="IPR026841">
    <property type="entry name" value="Aur1/Ipt1"/>
</dbReference>
<dbReference type="RefSeq" id="WP_218391033.1">
    <property type="nucleotide sequence ID" value="NZ_JAHUZE010000001.1"/>
</dbReference>
<name>A0ABS6SYY2_9RHOB</name>
<sequence>MSAVLKASLIYMFGALAVTALLSADMIGSVQTLLGAAMAFSYKMADFLAHIWPVIPLALFLLGPKRLLSRLVPVLSVTGAVLFLQIGFLFAKSAIPQLIPFYADPMLADFDRLLLVGHDAWQLAHAMTPEALTSIFTTAYMPLWLLVATVFPIVVVSTDPDETRMMRYVWLFFASWFVVGNVAATLGSSVGPIYYDRLLGTARYEDLHAALAQSGFADSAIGQIQTRLWNASVNAGGVHISGISAFPSVHVAVATILALYLAERFRFGAPVGYAFLALIGLISVYSGYHYLSDSLVSVVMIVAMNHLLKRREGRSEVFTETDVECPGSATPAE</sequence>
<dbReference type="EMBL" id="JAHUZE010000001">
    <property type="protein sequence ID" value="MBV7378186.1"/>
    <property type="molecule type" value="Genomic_DNA"/>
</dbReference>
<feature type="transmembrane region" description="Helical" evidence="1">
    <location>
        <begin position="267"/>
        <end position="285"/>
    </location>
</feature>
<feature type="transmembrane region" description="Helical" evidence="1">
    <location>
        <begin position="47"/>
        <end position="64"/>
    </location>
</feature>
<evidence type="ECO:0000259" key="2">
    <source>
        <dbReference type="Pfam" id="PF14378"/>
    </source>
</evidence>
<organism evidence="3 4">
    <name type="scientific">Maritimibacter dapengensis</name>
    <dbReference type="NCBI Taxonomy" id="2836868"/>
    <lineage>
        <taxon>Bacteria</taxon>
        <taxon>Pseudomonadati</taxon>
        <taxon>Pseudomonadota</taxon>
        <taxon>Alphaproteobacteria</taxon>
        <taxon>Rhodobacterales</taxon>
        <taxon>Roseobacteraceae</taxon>
        <taxon>Maritimibacter</taxon>
    </lineage>
</organism>
<gene>
    <name evidence="3" type="ORF">KJP28_04565</name>
</gene>
<keyword evidence="4" id="KW-1185">Reference proteome</keyword>
<evidence type="ECO:0000256" key="1">
    <source>
        <dbReference type="SAM" id="Phobius"/>
    </source>
</evidence>
<feature type="transmembrane region" description="Helical" evidence="1">
    <location>
        <begin position="71"/>
        <end position="91"/>
    </location>
</feature>
<comment type="caution">
    <text evidence="3">The sequence shown here is derived from an EMBL/GenBank/DDBJ whole genome shotgun (WGS) entry which is preliminary data.</text>
</comment>
<feature type="transmembrane region" description="Helical" evidence="1">
    <location>
        <begin position="131"/>
        <end position="156"/>
    </location>
</feature>
<evidence type="ECO:0000313" key="3">
    <source>
        <dbReference type="EMBL" id="MBV7378186.1"/>
    </source>
</evidence>
<dbReference type="Pfam" id="PF14378">
    <property type="entry name" value="PAP2_3"/>
    <property type="match status" value="1"/>
</dbReference>
<evidence type="ECO:0000313" key="4">
    <source>
        <dbReference type="Proteomes" id="UP000756530"/>
    </source>
</evidence>
<reference evidence="3 4" key="1">
    <citation type="submission" date="2021-05" db="EMBL/GenBank/DDBJ databases">
        <title>Culturable bacteria isolated from Daya Bay.</title>
        <authorList>
            <person name="Zheng W."/>
            <person name="Yu S."/>
            <person name="Huang Y."/>
        </authorList>
    </citation>
    <scope>NUCLEOTIDE SEQUENCE [LARGE SCALE GENOMIC DNA]</scope>
    <source>
        <strain evidence="3 4">DP4N28-5</strain>
    </source>
</reference>
<dbReference type="Proteomes" id="UP000756530">
    <property type="component" value="Unassembled WGS sequence"/>
</dbReference>
<keyword evidence="1" id="KW-0472">Membrane</keyword>
<feature type="transmembrane region" description="Helical" evidence="1">
    <location>
        <begin position="168"/>
        <end position="195"/>
    </location>
</feature>